<protein>
    <submittedName>
        <fullName evidence="1">Uncharacterized protein</fullName>
    </submittedName>
</protein>
<comment type="caution">
    <text evidence="1">The sequence shown here is derived from an EMBL/GenBank/DDBJ whole genome shotgun (WGS) entry which is preliminary data.</text>
</comment>
<dbReference type="AlphaFoldDB" id="A0AAD7D0V1"/>
<sequence>MTTLETTQNAAEPVSTTHTEFHLMTNSNAGLSPAGVDLPVSDVLVLLGPLWDTEAPFDNHGVRALDSTPINGSSEFPVLELDINPDKLSTEQIAQLNAIRGHLGTLASRLTAMTAIVAEHQAAMADMQDSIQALRTEVVSRVDSMRNEIPGLRALKSRKELLTMSRNGGIHRVDAQPLANWTPLCGAPTNIPTDLRAMVDTTIPLRPATENQDEFDRRADAVLRTKEQSHAAFLLPPITRCLEGHRSEDNHIKAHLQLRNIQGGSIRRPGEPITSLRKTIASKVGRQIDFPNNVRPPKVSDTVKYQGQGGPRLVCMDFLEKLLGWMRAGNYSGDDLDWYRVVLLQSYLTGDAHRWDVTETSQYALKNNGKSPLLTLVISAKGHLHVDNVQWDAMLGPEKLYSDLKEKGQ</sequence>
<name>A0AAD7D0V1_MYCRO</name>
<accession>A0AAD7D0V1</accession>
<reference evidence="1" key="1">
    <citation type="submission" date="2023-03" db="EMBL/GenBank/DDBJ databases">
        <title>Massive genome expansion in bonnet fungi (Mycena s.s.) driven by repeated elements and novel gene families across ecological guilds.</title>
        <authorList>
            <consortium name="Lawrence Berkeley National Laboratory"/>
            <person name="Harder C.B."/>
            <person name="Miyauchi S."/>
            <person name="Viragh M."/>
            <person name="Kuo A."/>
            <person name="Thoen E."/>
            <person name="Andreopoulos B."/>
            <person name="Lu D."/>
            <person name="Skrede I."/>
            <person name="Drula E."/>
            <person name="Henrissat B."/>
            <person name="Morin E."/>
            <person name="Kohler A."/>
            <person name="Barry K."/>
            <person name="LaButti K."/>
            <person name="Morin E."/>
            <person name="Salamov A."/>
            <person name="Lipzen A."/>
            <person name="Mereny Z."/>
            <person name="Hegedus B."/>
            <person name="Baldrian P."/>
            <person name="Stursova M."/>
            <person name="Weitz H."/>
            <person name="Taylor A."/>
            <person name="Grigoriev I.V."/>
            <person name="Nagy L.G."/>
            <person name="Martin F."/>
            <person name="Kauserud H."/>
        </authorList>
    </citation>
    <scope>NUCLEOTIDE SEQUENCE</scope>
    <source>
        <strain evidence="1">CBHHK067</strain>
    </source>
</reference>
<evidence type="ECO:0000313" key="1">
    <source>
        <dbReference type="EMBL" id="KAJ7673460.1"/>
    </source>
</evidence>
<dbReference type="EMBL" id="JARKIE010000162">
    <property type="protein sequence ID" value="KAJ7673460.1"/>
    <property type="molecule type" value="Genomic_DNA"/>
</dbReference>
<dbReference type="Proteomes" id="UP001221757">
    <property type="component" value="Unassembled WGS sequence"/>
</dbReference>
<proteinExistence type="predicted"/>
<organism evidence="1 2">
    <name type="scientific">Mycena rosella</name>
    <name type="common">Pink bonnet</name>
    <name type="synonym">Agaricus rosellus</name>
    <dbReference type="NCBI Taxonomy" id="1033263"/>
    <lineage>
        <taxon>Eukaryota</taxon>
        <taxon>Fungi</taxon>
        <taxon>Dikarya</taxon>
        <taxon>Basidiomycota</taxon>
        <taxon>Agaricomycotina</taxon>
        <taxon>Agaricomycetes</taxon>
        <taxon>Agaricomycetidae</taxon>
        <taxon>Agaricales</taxon>
        <taxon>Marasmiineae</taxon>
        <taxon>Mycenaceae</taxon>
        <taxon>Mycena</taxon>
    </lineage>
</organism>
<keyword evidence="2" id="KW-1185">Reference proteome</keyword>
<evidence type="ECO:0000313" key="2">
    <source>
        <dbReference type="Proteomes" id="UP001221757"/>
    </source>
</evidence>
<gene>
    <name evidence="1" type="ORF">B0H17DRAFT_1140925</name>
</gene>